<dbReference type="InterPro" id="IPR024607">
    <property type="entry name" value="Sulfatase_CS"/>
</dbReference>
<dbReference type="Pfam" id="PF16347">
    <property type="entry name" value="SGSH_C"/>
    <property type="match status" value="1"/>
</dbReference>
<comment type="caution">
    <text evidence="4">The sequence shown here is derived from an EMBL/GenBank/DDBJ whole genome shotgun (WGS) entry which is preliminary data.</text>
</comment>
<evidence type="ECO:0000256" key="2">
    <source>
        <dbReference type="ARBA" id="ARBA00022801"/>
    </source>
</evidence>
<dbReference type="PROSITE" id="PS00523">
    <property type="entry name" value="SULFATASE_1"/>
    <property type="match status" value="1"/>
</dbReference>
<name>A0A0A2E298_9PORP</name>
<evidence type="ECO:0000256" key="1">
    <source>
        <dbReference type="ARBA" id="ARBA00008779"/>
    </source>
</evidence>
<dbReference type="eggNOG" id="COG3119">
    <property type="taxonomic scope" value="Bacteria"/>
</dbReference>
<feature type="domain" description="N-sulphoglucosamine sulphohydrolase C-terminal" evidence="3">
    <location>
        <begin position="370"/>
        <end position="525"/>
    </location>
</feature>
<gene>
    <name evidence="4" type="ORF">HQ47_09175</name>
</gene>
<organism evidence="4 5">
    <name type="scientific">Porphyromonas macacae</name>
    <dbReference type="NCBI Taxonomy" id="28115"/>
    <lineage>
        <taxon>Bacteria</taxon>
        <taxon>Pseudomonadati</taxon>
        <taxon>Bacteroidota</taxon>
        <taxon>Bacteroidia</taxon>
        <taxon>Bacteroidales</taxon>
        <taxon>Porphyromonadaceae</taxon>
        <taxon>Porphyromonas</taxon>
    </lineage>
</organism>
<dbReference type="AlphaFoldDB" id="A0A0A2E298"/>
<evidence type="ECO:0000259" key="3">
    <source>
        <dbReference type="Pfam" id="PF16347"/>
    </source>
</evidence>
<dbReference type="InterPro" id="IPR032506">
    <property type="entry name" value="SGSH_C"/>
</dbReference>
<dbReference type="EMBL" id="JRFA01000025">
    <property type="protein sequence ID" value="KGN73018.1"/>
    <property type="molecule type" value="Genomic_DNA"/>
</dbReference>
<evidence type="ECO:0000313" key="4">
    <source>
        <dbReference type="EMBL" id="KGN73018.1"/>
    </source>
</evidence>
<protein>
    <submittedName>
        <fullName evidence="4">Sulfatase</fullName>
    </submittedName>
</protein>
<sequence>MEQKRSLICFTGLTVCAALLPSCRQGNKAAQMAGHPYNIVFIMSDDHAYQMIGCYDKRYMETPNIDRIANDGVKFDRSFVANSISGPSRACMLTGKHSHINGKLNNETAFDGNQQTMPKILQANGYTTAIFGKWHLESLPQGFDEWSIFPGQGDYYDSRFIFPGKHGEADTARIEGYVTDVVTDMGLDWLEKRDPQKPFALFIHHKAAHRNWMADTLDLNLFEEKEISIPNTFYDNYEGREAAAQQEMSIYKDMDPVYDLKMYLPGMETDGLGRAYSSNNDTEGIHGRLKPDIKAKFDSLYRPIAGVFYNKKLKGKELAEWKYQRYMKDYMKVIASLDRNIGKVLDYLEKNALLDNTLVVYTSDQGFYMGEHGWFDKRFMYEESMRTPLVMHLPEGLERRGTVDIMVQNIDLAPTFLDLAGITVPKDMQGVSLKPLLLNDKADKKWKRKGLYYHFFEYPAEHAVKRHYGIRTERYKLIHFYNDIDKWELFDLRKDPDELKNEYDNPKYRSVRDSLHQELFKLQEQYDTPQKDHVQ</sequence>
<evidence type="ECO:0000313" key="5">
    <source>
        <dbReference type="Proteomes" id="UP000030103"/>
    </source>
</evidence>
<keyword evidence="2" id="KW-0378">Hydrolase</keyword>
<dbReference type="InterPro" id="IPR017850">
    <property type="entry name" value="Alkaline_phosphatase_core_sf"/>
</dbReference>
<comment type="similarity">
    <text evidence="1">Belongs to the sulfatase family.</text>
</comment>
<dbReference type="PANTHER" id="PTHR43108:SF6">
    <property type="entry name" value="N-SULPHOGLUCOSAMINE SULPHOHYDROLASE"/>
    <property type="match status" value="1"/>
</dbReference>
<dbReference type="Proteomes" id="UP000030103">
    <property type="component" value="Unassembled WGS sequence"/>
</dbReference>
<proteinExistence type="inferred from homology"/>
<dbReference type="PANTHER" id="PTHR43108">
    <property type="entry name" value="N-ACETYLGLUCOSAMINE-6-SULFATASE FAMILY MEMBER"/>
    <property type="match status" value="1"/>
</dbReference>
<dbReference type="Gene3D" id="3.40.720.10">
    <property type="entry name" value="Alkaline Phosphatase, subunit A"/>
    <property type="match status" value="2"/>
</dbReference>
<dbReference type="GO" id="GO:0016787">
    <property type="term" value="F:hydrolase activity"/>
    <property type="evidence" value="ECO:0007669"/>
    <property type="project" value="UniProtKB-KW"/>
</dbReference>
<dbReference type="RefSeq" id="WP_036874917.1">
    <property type="nucleotide sequence ID" value="NZ_JRFA01000025.1"/>
</dbReference>
<reference evidence="4 5" key="1">
    <citation type="submission" date="2014-09" db="EMBL/GenBank/DDBJ databases">
        <title>Draft Genome Sequence of Porphyromonas macacae COT-192_OH2859.</title>
        <authorList>
            <person name="Wallis C."/>
            <person name="Deusch O."/>
            <person name="O'Flynn C."/>
            <person name="Davis I."/>
            <person name="Horsfall A."/>
            <person name="Kirkwood N."/>
            <person name="Harris S."/>
            <person name="Eisen J.A."/>
            <person name="Coil D.A."/>
            <person name="Darling A.E."/>
            <person name="Jospin G."/>
            <person name="Alexiev A."/>
        </authorList>
    </citation>
    <scope>NUCLEOTIDE SEQUENCE [LARGE SCALE GENOMIC DNA]</scope>
    <source>
        <strain evidence="5">COT-192 OH2859</strain>
    </source>
</reference>
<dbReference type="OrthoDB" id="9765065at2"/>
<dbReference type="STRING" id="28115.HQ47_09175"/>
<dbReference type="SUPFAM" id="SSF53649">
    <property type="entry name" value="Alkaline phosphatase-like"/>
    <property type="match status" value="1"/>
</dbReference>
<accession>A0A0A2E298</accession>
<dbReference type="CDD" id="cd16031">
    <property type="entry name" value="G6S_like"/>
    <property type="match status" value="1"/>
</dbReference>
<keyword evidence="5" id="KW-1185">Reference proteome</keyword>